<protein>
    <submittedName>
        <fullName evidence="1">Uncharacterized protein</fullName>
    </submittedName>
</protein>
<sequence length="112" mass="12066">MGDFNAKVEDEIVEDVVGPSVIGTVNESGTLSRAVYGVKGSRGKSGRLSSKLSERQQQSKGLLESLLPWLTSANSSSLTTTCHNMATMLFVPKTLSRRVGERRAAQWAGCLH</sequence>
<proteinExistence type="predicted"/>
<dbReference type="AlphaFoldDB" id="A0AAV4B754"/>
<gene>
    <name evidence="1" type="ORF">PoB_004143200</name>
</gene>
<keyword evidence="2" id="KW-1185">Reference proteome</keyword>
<accession>A0AAV4B754</accession>
<dbReference type="Proteomes" id="UP000735302">
    <property type="component" value="Unassembled WGS sequence"/>
</dbReference>
<organism evidence="1 2">
    <name type="scientific">Plakobranchus ocellatus</name>
    <dbReference type="NCBI Taxonomy" id="259542"/>
    <lineage>
        <taxon>Eukaryota</taxon>
        <taxon>Metazoa</taxon>
        <taxon>Spiralia</taxon>
        <taxon>Lophotrochozoa</taxon>
        <taxon>Mollusca</taxon>
        <taxon>Gastropoda</taxon>
        <taxon>Heterobranchia</taxon>
        <taxon>Euthyneura</taxon>
        <taxon>Panpulmonata</taxon>
        <taxon>Sacoglossa</taxon>
        <taxon>Placobranchoidea</taxon>
        <taxon>Plakobranchidae</taxon>
        <taxon>Plakobranchus</taxon>
    </lineage>
</organism>
<evidence type="ECO:0000313" key="2">
    <source>
        <dbReference type="Proteomes" id="UP000735302"/>
    </source>
</evidence>
<reference evidence="1 2" key="1">
    <citation type="journal article" date="2021" name="Elife">
        <title>Chloroplast acquisition without the gene transfer in kleptoplastic sea slugs, Plakobranchus ocellatus.</title>
        <authorList>
            <person name="Maeda T."/>
            <person name="Takahashi S."/>
            <person name="Yoshida T."/>
            <person name="Shimamura S."/>
            <person name="Takaki Y."/>
            <person name="Nagai Y."/>
            <person name="Toyoda A."/>
            <person name="Suzuki Y."/>
            <person name="Arimoto A."/>
            <person name="Ishii H."/>
            <person name="Satoh N."/>
            <person name="Nishiyama T."/>
            <person name="Hasebe M."/>
            <person name="Maruyama T."/>
            <person name="Minagawa J."/>
            <person name="Obokata J."/>
            <person name="Shigenobu S."/>
        </authorList>
    </citation>
    <scope>NUCLEOTIDE SEQUENCE [LARGE SCALE GENOMIC DNA]</scope>
</reference>
<evidence type="ECO:0000313" key="1">
    <source>
        <dbReference type="EMBL" id="GFO14927.1"/>
    </source>
</evidence>
<dbReference type="EMBL" id="BLXT01004584">
    <property type="protein sequence ID" value="GFO14927.1"/>
    <property type="molecule type" value="Genomic_DNA"/>
</dbReference>
<name>A0AAV4B754_9GAST</name>
<comment type="caution">
    <text evidence="1">The sequence shown here is derived from an EMBL/GenBank/DDBJ whole genome shotgun (WGS) entry which is preliminary data.</text>
</comment>